<gene>
    <name evidence="2" type="ORF">IFDJLNFL_5637</name>
    <name evidence="3" type="ORF">MTDSW087_02127</name>
</gene>
<protein>
    <submittedName>
        <fullName evidence="3">Uncharacterized protein</fullName>
    </submittedName>
</protein>
<reference evidence="2" key="3">
    <citation type="submission" date="2021-08" db="EMBL/GenBank/DDBJ databases">
        <authorList>
            <person name="Tani A."/>
            <person name="Ola A."/>
            <person name="Ogura Y."/>
            <person name="Katsura K."/>
            <person name="Hayashi T."/>
        </authorList>
    </citation>
    <scope>NUCLEOTIDE SEQUENCE</scope>
    <source>
        <strain evidence="2">DSM 22415</strain>
    </source>
</reference>
<reference evidence="3 4" key="1">
    <citation type="submission" date="2019-06" db="EMBL/GenBank/DDBJ databases">
        <authorList>
            <person name="Rodrigo-Torres L."/>
            <person name="Arahal R. D."/>
            <person name="Lucena T."/>
        </authorList>
    </citation>
    <scope>NUCLEOTIDE SEQUENCE [LARGE SCALE GENOMIC DNA]</scope>
    <source>
        <strain evidence="3 4">SW08-7</strain>
    </source>
</reference>
<evidence type="ECO:0000313" key="5">
    <source>
        <dbReference type="Proteomes" id="UP001055303"/>
    </source>
</evidence>
<dbReference type="InterPro" id="IPR011660">
    <property type="entry name" value="VapB-like"/>
</dbReference>
<organism evidence="3 4">
    <name type="scientific">Methylobacterium dankookense</name>
    <dbReference type="NCBI Taxonomy" id="560405"/>
    <lineage>
        <taxon>Bacteria</taxon>
        <taxon>Pseudomonadati</taxon>
        <taxon>Pseudomonadota</taxon>
        <taxon>Alphaproteobacteria</taxon>
        <taxon>Hyphomicrobiales</taxon>
        <taxon>Methylobacteriaceae</taxon>
        <taxon>Methylobacterium</taxon>
    </lineage>
</organism>
<evidence type="ECO:0000313" key="2">
    <source>
        <dbReference type="EMBL" id="GJD59706.1"/>
    </source>
</evidence>
<name>A0A564FWA5_9HYPH</name>
<dbReference type="Proteomes" id="UP000401717">
    <property type="component" value="Unassembled WGS sequence"/>
</dbReference>
<dbReference type="AlphaFoldDB" id="A0A564FWA5"/>
<reference evidence="2" key="2">
    <citation type="journal article" date="2021" name="Front. Microbiol.">
        <title>Comprehensive Comparative Genomics and Phenotyping of Methylobacterium Species.</title>
        <authorList>
            <person name="Alessa O."/>
            <person name="Ogura Y."/>
            <person name="Fujitani Y."/>
            <person name="Takami H."/>
            <person name="Hayashi T."/>
            <person name="Sahin N."/>
            <person name="Tani A."/>
        </authorList>
    </citation>
    <scope>NUCLEOTIDE SEQUENCE</scope>
    <source>
        <strain evidence="2">DSM 22415</strain>
    </source>
</reference>
<dbReference type="RefSeq" id="WP_186383800.1">
    <property type="nucleotide sequence ID" value="NZ_BPQI01000243.1"/>
</dbReference>
<dbReference type="EMBL" id="CABFVH010000010">
    <property type="protein sequence ID" value="VUF12435.1"/>
    <property type="molecule type" value="Genomic_DNA"/>
</dbReference>
<dbReference type="EMBL" id="BPQI01000243">
    <property type="protein sequence ID" value="GJD59706.1"/>
    <property type="molecule type" value="Genomic_DNA"/>
</dbReference>
<dbReference type="Proteomes" id="UP001055303">
    <property type="component" value="Unassembled WGS sequence"/>
</dbReference>
<evidence type="ECO:0000313" key="4">
    <source>
        <dbReference type="Proteomes" id="UP000401717"/>
    </source>
</evidence>
<keyword evidence="5" id="KW-1185">Reference proteome</keyword>
<evidence type="ECO:0000313" key="3">
    <source>
        <dbReference type="EMBL" id="VUF12435.1"/>
    </source>
</evidence>
<feature type="region of interest" description="Disordered" evidence="1">
    <location>
        <begin position="84"/>
        <end position="103"/>
    </location>
</feature>
<proteinExistence type="predicted"/>
<dbReference type="Pfam" id="PF07704">
    <property type="entry name" value="PSK_trans_fac"/>
    <property type="match status" value="1"/>
</dbReference>
<evidence type="ECO:0000256" key="1">
    <source>
        <dbReference type="SAM" id="MobiDB-lite"/>
    </source>
</evidence>
<accession>A0A564FWA5</accession>
<sequence>MSEALVIEGREAADLAHELAERRGVSVERAVVDSLREALSAAAGRPAGSVPGPVRVPTLKEMRPDQRARYERLQALALEGEALKKPGATSDHSDLYDEFGLPI</sequence>